<dbReference type="KEGG" id="adin:H7849_19205"/>
<dbReference type="PANTHER" id="PTHR34404">
    <property type="entry name" value="REGULATORY PROTEIN, FMDB FAMILY"/>
    <property type="match status" value="1"/>
</dbReference>
<evidence type="ECO:0000313" key="3">
    <source>
        <dbReference type="EMBL" id="QNI31203.1"/>
    </source>
</evidence>
<accession>A0A7G8BF83</accession>
<dbReference type="SUPFAM" id="SSF57802">
    <property type="entry name" value="Rubredoxin-like"/>
    <property type="match status" value="1"/>
</dbReference>
<dbReference type="Proteomes" id="UP000515312">
    <property type="component" value="Chromosome"/>
</dbReference>
<dbReference type="Pfam" id="PF09723">
    <property type="entry name" value="Zn_ribbon_8"/>
    <property type="match status" value="1"/>
</dbReference>
<feature type="domain" description="Putative regulatory protein FmdB zinc ribbon" evidence="2">
    <location>
        <begin position="1"/>
        <end position="41"/>
    </location>
</feature>
<dbReference type="InterPro" id="IPR013429">
    <property type="entry name" value="Regulatory_FmdB_Zinc_ribbon"/>
</dbReference>
<sequence>MPLYEYRCKACGHQFEKIQSFSAPEEKVCPVCGGEVERLISAPAVQFKGSGWYVTDYAAKSASKSPAPSTADGNGSKAESKPAASSESSSSDSKPASKSTTKSE</sequence>
<dbReference type="RefSeq" id="WP_186741649.1">
    <property type="nucleotide sequence ID" value="NZ_CP060394.1"/>
</dbReference>
<evidence type="ECO:0000313" key="4">
    <source>
        <dbReference type="Proteomes" id="UP000515312"/>
    </source>
</evidence>
<organism evidence="3 4">
    <name type="scientific">Alloacidobacterium dinghuense</name>
    <dbReference type="NCBI Taxonomy" id="2763107"/>
    <lineage>
        <taxon>Bacteria</taxon>
        <taxon>Pseudomonadati</taxon>
        <taxon>Acidobacteriota</taxon>
        <taxon>Terriglobia</taxon>
        <taxon>Terriglobales</taxon>
        <taxon>Acidobacteriaceae</taxon>
        <taxon>Alloacidobacterium</taxon>
    </lineage>
</organism>
<dbReference type="SMART" id="SM00834">
    <property type="entry name" value="CxxC_CXXC_SSSS"/>
    <property type="match status" value="1"/>
</dbReference>
<evidence type="ECO:0000259" key="2">
    <source>
        <dbReference type="SMART" id="SM00834"/>
    </source>
</evidence>
<proteinExistence type="predicted"/>
<name>A0A7G8BF83_9BACT</name>
<feature type="compositionally biased region" description="Low complexity" evidence="1">
    <location>
        <begin position="81"/>
        <end position="104"/>
    </location>
</feature>
<gene>
    <name evidence="3" type="ORF">H7849_19205</name>
</gene>
<protein>
    <submittedName>
        <fullName evidence="3">Zinc ribbon domain-containing protein</fullName>
    </submittedName>
</protein>
<dbReference type="PANTHER" id="PTHR34404:SF2">
    <property type="entry name" value="CONSERVED SERINE RICH PROTEIN"/>
    <property type="match status" value="1"/>
</dbReference>
<feature type="region of interest" description="Disordered" evidence="1">
    <location>
        <begin position="61"/>
        <end position="104"/>
    </location>
</feature>
<dbReference type="AlphaFoldDB" id="A0A7G8BF83"/>
<evidence type="ECO:0000256" key="1">
    <source>
        <dbReference type="SAM" id="MobiDB-lite"/>
    </source>
</evidence>
<dbReference type="EMBL" id="CP060394">
    <property type="protein sequence ID" value="QNI31203.1"/>
    <property type="molecule type" value="Genomic_DNA"/>
</dbReference>
<dbReference type="NCBIfam" id="TIGR02605">
    <property type="entry name" value="CxxC_CxxC_SSSS"/>
    <property type="match status" value="1"/>
</dbReference>
<reference evidence="3 4" key="1">
    <citation type="submission" date="2020-08" db="EMBL/GenBank/DDBJ databases">
        <title>Edaphobacter telluris sp. nov. and Acidobacterium dinghuensis sp. nov., two acidobacteria isolated from forest soil.</title>
        <authorList>
            <person name="Fu J."/>
            <person name="Qiu L."/>
        </authorList>
    </citation>
    <scope>NUCLEOTIDE SEQUENCE [LARGE SCALE GENOMIC DNA]</scope>
    <source>
        <strain evidence="3">4Y35</strain>
    </source>
</reference>
<keyword evidence="4" id="KW-1185">Reference proteome</keyword>